<organism evidence="3 4">
    <name type="scientific">Devosia yakushimensis</name>
    <dbReference type="NCBI Taxonomy" id="470028"/>
    <lineage>
        <taxon>Bacteria</taxon>
        <taxon>Pseudomonadati</taxon>
        <taxon>Pseudomonadota</taxon>
        <taxon>Alphaproteobacteria</taxon>
        <taxon>Hyphomicrobiales</taxon>
        <taxon>Devosiaceae</taxon>
        <taxon>Devosia</taxon>
    </lineage>
</organism>
<dbReference type="CDD" id="cd00592">
    <property type="entry name" value="HTH_MerR-like"/>
    <property type="match status" value="1"/>
</dbReference>
<reference evidence="3" key="1">
    <citation type="journal article" date="2014" name="Int. J. Syst. Evol. Microbiol.">
        <title>Complete genome of a new Firmicutes species belonging to the dominant human colonic microbiota ('Ruminococcus bicirculans') reveals two chromosomes and a selective capacity to utilize plant glucans.</title>
        <authorList>
            <consortium name="NISC Comparative Sequencing Program"/>
            <person name="Wegmann U."/>
            <person name="Louis P."/>
            <person name="Goesmann A."/>
            <person name="Henrissat B."/>
            <person name="Duncan S.H."/>
            <person name="Flint H.J."/>
        </authorList>
    </citation>
    <scope>NUCLEOTIDE SEQUENCE</scope>
    <source>
        <strain evidence="3">NBRC 103855</strain>
    </source>
</reference>
<dbReference type="PANTHER" id="PTHR30204">
    <property type="entry name" value="REDOX-CYCLING DRUG-SENSING TRANSCRIPTIONAL ACTIVATOR SOXR"/>
    <property type="match status" value="1"/>
</dbReference>
<dbReference type="EMBL" id="BSNG01000001">
    <property type="protein sequence ID" value="GLQ11180.1"/>
    <property type="molecule type" value="Genomic_DNA"/>
</dbReference>
<dbReference type="Pfam" id="PF13411">
    <property type="entry name" value="MerR_1"/>
    <property type="match status" value="1"/>
</dbReference>
<gene>
    <name evidence="3" type="ORF">GCM10007913_31120</name>
</gene>
<keyword evidence="1" id="KW-0238">DNA-binding</keyword>
<dbReference type="PROSITE" id="PS50937">
    <property type="entry name" value="HTH_MERR_2"/>
    <property type="match status" value="1"/>
</dbReference>
<proteinExistence type="predicted"/>
<dbReference type="SUPFAM" id="SSF52540">
    <property type="entry name" value="P-loop containing nucleoside triphosphate hydrolases"/>
    <property type="match status" value="1"/>
</dbReference>
<dbReference type="InterPro" id="IPR047057">
    <property type="entry name" value="MerR_fam"/>
</dbReference>
<sequence>MSSSAQHINAKAAARRLGVSAKALRLYEERGLIAPIRTAAGWRTYGPAEMARAAEIVALRALGLSLAQVTQVLDGEPSCLEPALATHQTVLEQRLRQLAGAVEKVRALRAGLVRGEVPAIGELPRLLGPAGEPSLALDLPWPWGGERFELSAIRPLTYITGPLGCGKTRLAQAIAAAMPGAAFFGLDRMLAGEAMESYLAKDAGLKTRVDRRLAWLEEEGASSSAALVALITGLEIEGPAALIVDMIEQGLDHATQEALIAHLRHHAFDARPLFMLTRSSAILDLDAVGSDEAIILCPANHSPPTLVVPFPGAVGYEALTTCLATPEVRARTEGVIAWRPQVA</sequence>
<evidence type="ECO:0000256" key="1">
    <source>
        <dbReference type="ARBA" id="ARBA00023125"/>
    </source>
</evidence>
<evidence type="ECO:0000313" key="3">
    <source>
        <dbReference type="EMBL" id="GLQ11180.1"/>
    </source>
</evidence>
<dbReference type="SMART" id="SM00422">
    <property type="entry name" value="HTH_MERR"/>
    <property type="match status" value="1"/>
</dbReference>
<dbReference type="InterPro" id="IPR027417">
    <property type="entry name" value="P-loop_NTPase"/>
</dbReference>
<name>A0ABQ5UHA7_9HYPH</name>
<dbReference type="SUPFAM" id="SSF46955">
    <property type="entry name" value="Putative DNA-binding domain"/>
    <property type="match status" value="1"/>
</dbReference>
<feature type="domain" description="HTH merR-type" evidence="2">
    <location>
        <begin position="13"/>
        <end position="75"/>
    </location>
</feature>
<dbReference type="Proteomes" id="UP001161406">
    <property type="component" value="Unassembled WGS sequence"/>
</dbReference>
<dbReference type="RefSeq" id="WP_284392436.1">
    <property type="nucleotide sequence ID" value="NZ_BSNG01000001.1"/>
</dbReference>
<protein>
    <recommendedName>
        <fullName evidence="2">HTH merR-type domain-containing protein</fullName>
    </recommendedName>
</protein>
<evidence type="ECO:0000259" key="2">
    <source>
        <dbReference type="PROSITE" id="PS50937"/>
    </source>
</evidence>
<comment type="caution">
    <text evidence="3">The sequence shown here is derived from an EMBL/GenBank/DDBJ whole genome shotgun (WGS) entry which is preliminary data.</text>
</comment>
<evidence type="ECO:0000313" key="4">
    <source>
        <dbReference type="Proteomes" id="UP001161406"/>
    </source>
</evidence>
<reference evidence="3" key="2">
    <citation type="submission" date="2023-01" db="EMBL/GenBank/DDBJ databases">
        <title>Draft genome sequence of Devosia yakushimensis strain NBRC 103855.</title>
        <authorList>
            <person name="Sun Q."/>
            <person name="Mori K."/>
        </authorList>
    </citation>
    <scope>NUCLEOTIDE SEQUENCE</scope>
    <source>
        <strain evidence="3">NBRC 103855</strain>
    </source>
</reference>
<accession>A0ABQ5UHA7</accession>
<dbReference type="InterPro" id="IPR000551">
    <property type="entry name" value="MerR-type_HTH_dom"/>
</dbReference>
<dbReference type="Gene3D" id="1.10.1660.10">
    <property type="match status" value="1"/>
</dbReference>
<dbReference type="InterPro" id="IPR009061">
    <property type="entry name" value="DNA-bd_dom_put_sf"/>
</dbReference>
<keyword evidence="4" id="KW-1185">Reference proteome</keyword>
<dbReference type="PANTHER" id="PTHR30204:SF93">
    <property type="entry name" value="HTH MERR-TYPE DOMAIN-CONTAINING PROTEIN"/>
    <property type="match status" value="1"/>
</dbReference>
<dbReference type="Gene3D" id="3.40.50.300">
    <property type="entry name" value="P-loop containing nucleotide triphosphate hydrolases"/>
    <property type="match status" value="1"/>
</dbReference>